<protein>
    <recommendedName>
        <fullName evidence="9">Factor of DNA methylation 1-5/IDN2 domain-containing protein</fullName>
    </recommendedName>
</protein>
<keyword evidence="2" id="KW-0943">RNA-mediated gene silencing</keyword>
<keyword evidence="1 3" id="KW-0175">Coiled coil</keyword>
<dbReference type="GO" id="GO:0080188">
    <property type="term" value="P:gene silencing by siRNA-directed DNA methylation"/>
    <property type="evidence" value="ECO:0007669"/>
    <property type="project" value="InterPro"/>
</dbReference>
<dbReference type="InterPro" id="IPR045177">
    <property type="entry name" value="FDM1-5/IDN2"/>
</dbReference>
<dbReference type="PANTHER" id="PTHR21596">
    <property type="entry name" value="RIBONUCLEASE P SUBUNIT P38"/>
    <property type="match status" value="1"/>
</dbReference>
<dbReference type="InterPro" id="IPR038588">
    <property type="entry name" value="XS_domain_sf"/>
</dbReference>
<dbReference type="PANTHER" id="PTHR21596:SF23">
    <property type="entry name" value="FACTOR OF DNA METHYLATION 4"/>
    <property type="match status" value="1"/>
</dbReference>
<dbReference type="Pfam" id="PF03470">
    <property type="entry name" value="zf-XS"/>
    <property type="match status" value="1"/>
</dbReference>
<evidence type="ECO:0000256" key="1">
    <source>
        <dbReference type="ARBA" id="ARBA00023054"/>
    </source>
</evidence>
<feature type="domain" description="Zinc finger-XS" evidence="7">
    <location>
        <begin position="41"/>
        <end position="81"/>
    </location>
</feature>
<dbReference type="CDD" id="cd12266">
    <property type="entry name" value="RRM_like_XS"/>
    <property type="match status" value="1"/>
</dbReference>
<dbReference type="AlphaFoldDB" id="A0A2N9G6E7"/>
<evidence type="ECO:0000256" key="2">
    <source>
        <dbReference type="ARBA" id="ARBA00023158"/>
    </source>
</evidence>
<name>A0A2N9G6E7_FAGSY</name>
<evidence type="ECO:0008006" key="9">
    <source>
        <dbReference type="Google" id="ProtNLM"/>
    </source>
</evidence>
<dbReference type="Pfam" id="PF03468">
    <property type="entry name" value="XS"/>
    <property type="match status" value="1"/>
</dbReference>
<evidence type="ECO:0000256" key="3">
    <source>
        <dbReference type="SAM" id="Coils"/>
    </source>
</evidence>
<gene>
    <name evidence="8" type="ORF">FSB_LOCUS22811</name>
</gene>
<feature type="domain" description="Factor of DNA methylation 1-5/IDN2" evidence="6">
    <location>
        <begin position="530"/>
        <end position="661"/>
    </location>
</feature>
<evidence type="ECO:0000259" key="6">
    <source>
        <dbReference type="Pfam" id="PF03469"/>
    </source>
</evidence>
<dbReference type="InterPro" id="IPR005380">
    <property type="entry name" value="XS_domain"/>
</dbReference>
<feature type="region of interest" description="Disordered" evidence="4">
    <location>
        <begin position="92"/>
        <end position="143"/>
    </location>
</feature>
<dbReference type="InterPro" id="IPR005381">
    <property type="entry name" value="Znf-XS_domain"/>
</dbReference>
<feature type="domain" description="XS" evidence="5">
    <location>
        <begin position="149"/>
        <end position="259"/>
    </location>
</feature>
<proteinExistence type="predicted"/>
<dbReference type="InterPro" id="IPR005379">
    <property type="entry name" value="FDM1-5/IDN2_XH"/>
</dbReference>
<feature type="coiled-coil region" evidence="3">
    <location>
        <begin position="306"/>
        <end position="492"/>
    </location>
</feature>
<dbReference type="Pfam" id="PF03469">
    <property type="entry name" value="XH"/>
    <property type="match status" value="1"/>
</dbReference>
<organism evidence="8">
    <name type="scientific">Fagus sylvatica</name>
    <name type="common">Beechnut</name>
    <dbReference type="NCBI Taxonomy" id="28930"/>
    <lineage>
        <taxon>Eukaryota</taxon>
        <taxon>Viridiplantae</taxon>
        <taxon>Streptophyta</taxon>
        <taxon>Embryophyta</taxon>
        <taxon>Tracheophyta</taxon>
        <taxon>Spermatophyta</taxon>
        <taxon>Magnoliopsida</taxon>
        <taxon>eudicotyledons</taxon>
        <taxon>Gunneridae</taxon>
        <taxon>Pentapetalae</taxon>
        <taxon>rosids</taxon>
        <taxon>fabids</taxon>
        <taxon>Fagales</taxon>
        <taxon>Fagaceae</taxon>
        <taxon>Fagus</taxon>
    </lineage>
</organism>
<evidence type="ECO:0000259" key="5">
    <source>
        <dbReference type="Pfam" id="PF03468"/>
    </source>
</evidence>
<dbReference type="EMBL" id="OIVN01001524">
    <property type="protein sequence ID" value="SPC94929.1"/>
    <property type="molecule type" value="Genomic_DNA"/>
</dbReference>
<evidence type="ECO:0000313" key="8">
    <source>
        <dbReference type="EMBL" id="SPC94929.1"/>
    </source>
</evidence>
<evidence type="ECO:0000256" key="4">
    <source>
        <dbReference type="SAM" id="MobiDB-lite"/>
    </source>
</evidence>
<reference evidence="8" key="1">
    <citation type="submission" date="2018-02" db="EMBL/GenBank/DDBJ databases">
        <authorList>
            <person name="Cohen D.B."/>
            <person name="Kent A.D."/>
        </authorList>
    </citation>
    <scope>NUCLEOTIDE SEQUENCE</scope>
</reference>
<evidence type="ECO:0000259" key="7">
    <source>
        <dbReference type="Pfam" id="PF03470"/>
    </source>
</evidence>
<sequence length="664" mass="77930">MSASSEEDNNEKYFRDMELKYYKELTRGVIRVKYTDSGFKCPLCPGKRKQDYQYKELLQHVAGVGKSTSRSVKERASHVALERYILRHLDEKGRRLDEKGHSKSSKKSEFPPVPDGDHKSGYPRNHHDEEGPSEPYYKKPEGSTKLDGDQEFVYPWMGIIANIQTEWKNGKRVAESGAKLRDELSRKGFGPQKVNPIWSYKGHTGFAIVEFKNDWAGFNNAMSFEKSYEVEHCGKRNYYGDRNLGSKLYGWVARRDDYYARGSIGEHLSKNADLKTVSAKEAEDQRKASKLVSNLTNTLEIKSLHLKEMQNKYLETNASLNTLMEQKDKMLKAYNEQIRTMQQNAHDHFAQISLEHHKSTQHLEEQMKRLEQREKELLQREAQNETETRELHDEKKMIERATLEQKKADEKVLTLAEEQKREKEKLHHKIIDLERKLDARQALELEIERMRGALHVMEHMSEDGDMEVKRKMDAIREDLMEKEEELEGSEALQQALVIKERKSNDELQDARKELIMGLREVTTRANIGVKRMGELDSKPFLTTMKRKVSKVEVQQKALELCSQWEDYLRDPSWHPFKVKVDENGNAEEEIDEEDEYLNKLRREYGDEVWQAVTTALKEMNEYNPSGRYIVPELWNFKEGRKATLKEGVTHILKQWKLHRQKKRY</sequence>
<dbReference type="Gene3D" id="3.30.70.2890">
    <property type="entry name" value="XS domain"/>
    <property type="match status" value="1"/>
</dbReference>
<accession>A0A2N9G6E7</accession>